<dbReference type="Proteomes" id="UP000237105">
    <property type="component" value="Unassembled WGS sequence"/>
</dbReference>
<protein>
    <recommendedName>
        <fullName evidence="3">DUF1985 domain-containing protein</fullName>
    </recommendedName>
</protein>
<dbReference type="EMBL" id="JXTB01000102">
    <property type="protein sequence ID" value="PON63663.1"/>
    <property type="molecule type" value="Genomic_DNA"/>
</dbReference>
<name>A0A2P5CRK2_PARAD</name>
<comment type="caution">
    <text evidence="1">The sequence shown here is derived from an EMBL/GenBank/DDBJ whole genome shotgun (WGS) entry which is preliminary data.</text>
</comment>
<reference evidence="2" key="1">
    <citation type="submission" date="2016-06" db="EMBL/GenBank/DDBJ databases">
        <title>Parallel loss of symbiosis genes in relatives of nitrogen-fixing non-legume Parasponia.</title>
        <authorList>
            <person name="Van Velzen R."/>
            <person name="Holmer R."/>
            <person name="Bu F."/>
            <person name="Rutten L."/>
            <person name="Van Zeijl A."/>
            <person name="Liu W."/>
            <person name="Santuari L."/>
            <person name="Cao Q."/>
            <person name="Sharma T."/>
            <person name="Shen D."/>
            <person name="Roswanjaya Y."/>
            <person name="Wardhani T."/>
            <person name="Kalhor M.S."/>
            <person name="Jansen J."/>
            <person name="Van den Hoogen J."/>
            <person name="Gungor B."/>
            <person name="Hartog M."/>
            <person name="Hontelez J."/>
            <person name="Verver J."/>
            <person name="Yang W.-C."/>
            <person name="Schijlen E."/>
            <person name="Repin R."/>
            <person name="Schilthuizen M."/>
            <person name="Schranz E."/>
            <person name="Heidstra R."/>
            <person name="Miyata K."/>
            <person name="Fedorova E."/>
            <person name="Kohlen W."/>
            <person name="Bisseling T."/>
            <person name="Smit S."/>
            <person name="Geurts R."/>
        </authorList>
    </citation>
    <scope>NUCLEOTIDE SEQUENCE [LARGE SCALE GENOMIC DNA]</scope>
    <source>
        <strain evidence="2">cv. WU1-14</strain>
    </source>
</reference>
<proteinExistence type="predicted"/>
<dbReference type="AlphaFoldDB" id="A0A2P5CRK2"/>
<keyword evidence="2" id="KW-1185">Reference proteome</keyword>
<evidence type="ECO:0000313" key="2">
    <source>
        <dbReference type="Proteomes" id="UP000237105"/>
    </source>
</evidence>
<gene>
    <name evidence="1" type="ORF">PanWU01x14_129950</name>
</gene>
<accession>A0A2P5CRK2</accession>
<sequence>MEYAMISGLNCSPIPDDLQVKLESFIKRHFPKKDPKKDVISIEDVRQKLSSMGTQSIKIRGKKNSSGMSDEKLKMVMLLFVSAVLLYEGKATYGIPKILFGLIDDSKAENLHKINENETTHTYASFVHEQVNGGYGKIKVEQQAETGFEQQPESEVEQQLETEEQHVQHQCETLEQPVELQPIQHPCKEPVLVQKRKPSHYITSPYTDPC</sequence>
<evidence type="ECO:0008006" key="3">
    <source>
        <dbReference type="Google" id="ProtNLM"/>
    </source>
</evidence>
<organism evidence="1 2">
    <name type="scientific">Parasponia andersonii</name>
    <name type="common">Sponia andersonii</name>
    <dbReference type="NCBI Taxonomy" id="3476"/>
    <lineage>
        <taxon>Eukaryota</taxon>
        <taxon>Viridiplantae</taxon>
        <taxon>Streptophyta</taxon>
        <taxon>Embryophyta</taxon>
        <taxon>Tracheophyta</taxon>
        <taxon>Spermatophyta</taxon>
        <taxon>Magnoliopsida</taxon>
        <taxon>eudicotyledons</taxon>
        <taxon>Gunneridae</taxon>
        <taxon>Pentapetalae</taxon>
        <taxon>rosids</taxon>
        <taxon>fabids</taxon>
        <taxon>Rosales</taxon>
        <taxon>Cannabaceae</taxon>
        <taxon>Parasponia</taxon>
    </lineage>
</organism>
<evidence type="ECO:0000313" key="1">
    <source>
        <dbReference type="EMBL" id="PON63663.1"/>
    </source>
</evidence>